<proteinExistence type="predicted"/>
<name>A0A9P6VF97_9HELO</name>
<gene>
    <name evidence="4" type="ORF">D0Z07_6405</name>
</gene>
<dbReference type="GO" id="GO:0017040">
    <property type="term" value="F:N-acylsphingosine amidohydrolase activity"/>
    <property type="evidence" value="ECO:0007669"/>
    <property type="project" value="UniProtKB-EC"/>
</dbReference>
<dbReference type="PANTHER" id="PTHR28583:SF1">
    <property type="entry name" value="ACID CERAMIDASE"/>
    <property type="match status" value="1"/>
</dbReference>
<evidence type="ECO:0000313" key="5">
    <source>
        <dbReference type="Proteomes" id="UP000785200"/>
    </source>
</evidence>
<dbReference type="EC" id="3.5.1.23" evidence="1"/>
<dbReference type="AlphaFoldDB" id="A0A9P6VF97"/>
<dbReference type="PANTHER" id="PTHR28583">
    <property type="entry name" value="ACID AMIDASE"/>
    <property type="match status" value="1"/>
</dbReference>
<evidence type="ECO:0000259" key="3">
    <source>
        <dbReference type="Pfam" id="PF15508"/>
    </source>
</evidence>
<protein>
    <recommendedName>
        <fullName evidence="1">ceramidase</fullName>
        <ecNumber evidence="1">3.5.1.23</ecNumber>
    </recommendedName>
</protein>
<dbReference type="Proteomes" id="UP000785200">
    <property type="component" value="Unassembled WGS sequence"/>
</dbReference>
<dbReference type="EMBL" id="VNKQ01000014">
    <property type="protein sequence ID" value="KAG0646835.1"/>
    <property type="molecule type" value="Genomic_DNA"/>
</dbReference>
<dbReference type="InterPro" id="IPR029130">
    <property type="entry name" value="Acid_ceramidase_N"/>
</dbReference>
<dbReference type="OrthoDB" id="5273684at2759"/>
<evidence type="ECO:0000313" key="4">
    <source>
        <dbReference type="EMBL" id="KAG0646835.1"/>
    </source>
</evidence>
<feature type="domain" description="Acid ceramidase N-terminal" evidence="3">
    <location>
        <begin position="15"/>
        <end position="76"/>
    </location>
</feature>
<accession>A0A9P6VF97</accession>
<comment type="caution">
    <text evidence="4">The sequence shown here is derived from an EMBL/GenBank/DDBJ whole genome shotgun (WGS) entry which is preliminary data.</text>
</comment>
<reference evidence="4" key="1">
    <citation type="submission" date="2019-07" db="EMBL/GenBank/DDBJ databases">
        <title>Hyphodiscus hymeniophilus genome sequencing and assembly.</title>
        <authorList>
            <person name="Kramer G."/>
            <person name="Nodwell J."/>
        </authorList>
    </citation>
    <scope>NUCLEOTIDE SEQUENCE</scope>
    <source>
        <strain evidence="4">ATCC 34498</strain>
    </source>
</reference>
<organism evidence="4 5">
    <name type="scientific">Hyphodiscus hymeniophilus</name>
    <dbReference type="NCBI Taxonomy" id="353542"/>
    <lineage>
        <taxon>Eukaryota</taxon>
        <taxon>Fungi</taxon>
        <taxon>Dikarya</taxon>
        <taxon>Ascomycota</taxon>
        <taxon>Pezizomycotina</taxon>
        <taxon>Leotiomycetes</taxon>
        <taxon>Helotiales</taxon>
        <taxon>Hyphodiscaceae</taxon>
        <taxon>Hyphodiscus</taxon>
    </lineage>
</organism>
<keyword evidence="5" id="KW-1185">Reference proteome</keyword>
<feature type="compositionally biased region" description="Basic and acidic residues" evidence="2">
    <location>
        <begin position="300"/>
        <end position="309"/>
    </location>
</feature>
<feature type="region of interest" description="Disordered" evidence="2">
    <location>
        <begin position="295"/>
        <end position="326"/>
    </location>
</feature>
<evidence type="ECO:0000256" key="2">
    <source>
        <dbReference type="SAM" id="MobiDB-lite"/>
    </source>
</evidence>
<feature type="compositionally biased region" description="Basic residues" evidence="2">
    <location>
        <begin position="310"/>
        <end position="326"/>
    </location>
</feature>
<evidence type="ECO:0000256" key="1">
    <source>
        <dbReference type="ARBA" id="ARBA00011891"/>
    </source>
</evidence>
<sequence>MAENSPAEAAPAQEPVPIYQIDLSLPPAERYSHLATDLGPKMKVVTPVFDEILAIAIPWAWLRRLVEWVSTFVLRRVYSPEETQELRGIAKASGVDMYFLVALNVLLDSLMGCTSGGILTEPEKRRGVQHNQLDESDSTPRMMHFRTLDWGMDEIRNIIVILEFVKSKSDTPEKVLARTITYAGFVGVLTGVNSDSRTTVIEKDLSDGKVRTASDFIVHTNHDIKVKDTTDPTPAPKEKSSVLGMDTFLEESEERHECFQKKWNSLVKRQEKKRREGGEGKEGDRANTVVITKRAAIESNRVESKSEKASRKKRKAHTHTSIHRGKGRQYGSFLSFCKGL</sequence>
<dbReference type="Pfam" id="PF15508">
    <property type="entry name" value="NAAA-beta"/>
    <property type="match status" value="1"/>
</dbReference>